<feature type="domain" description="Enoyl reductase (ER)" evidence="2">
    <location>
        <begin position="22"/>
        <end position="310"/>
    </location>
</feature>
<name>A0A1H9WST7_9PSEU</name>
<dbReference type="Gene3D" id="3.40.50.720">
    <property type="entry name" value="NAD(P)-binding Rossmann-like Domain"/>
    <property type="match status" value="1"/>
</dbReference>
<dbReference type="GO" id="GO:0016491">
    <property type="term" value="F:oxidoreductase activity"/>
    <property type="evidence" value="ECO:0007669"/>
    <property type="project" value="UniProtKB-KW"/>
</dbReference>
<dbReference type="Pfam" id="PF08240">
    <property type="entry name" value="ADH_N"/>
    <property type="match status" value="1"/>
</dbReference>
<dbReference type="GO" id="GO:0008270">
    <property type="term" value="F:zinc ion binding"/>
    <property type="evidence" value="ECO:0007669"/>
    <property type="project" value="InterPro"/>
</dbReference>
<protein>
    <submittedName>
        <fullName evidence="3">NADPH:quinone reductase</fullName>
    </submittedName>
</protein>
<dbReference type="Pfam" id="PF13602">
    <property type="entry name" value="ADH_zinc_N_2"/>
    <property type="match status" value="1"/>
</dbReference>
<dbReference type="AlphaFoldDB" id="A0A1H9WST7"/>
<proteinExistence type="predicted"/>
<dbReference type="Gene3D" id="3.90.180.10">
    <property type="entry name" value="Medium-chain alcohol dehydrogenases, catalytic domain"/>
    <property type="match status" value="1"/>
</dbReference>
<dbReference type="InterPro" id="IPR002364">
    <property type="entry name" value="Quin_OxRdtase/zeta-crystal_CS"/>
</dbReference>
<accession>A0A1H9WST7</accession>
<evidence type="ECO:0000256" key="1">
    <source>
        <dbReference type="ARBA" id="ARBA00023002"/>
    </source>
</evidence>
<keyword evidence="1" id="KW-0560">Oxidoreductase</keyword>
<gene>
    <name evidence="3" type="ORF">SAMN05216188_1422</name>
</gene>
<sequence length="312" mass="32396">MRAESNSPKLVGMRAITQNEFGGPGVLTLTDVPKPTPLPTEVLVKVHAAGVNPVDWKTRAGGGMAGLQTFPLVLGWDVSGVVEEVGFGVTTLEPGDEVFGMPWFPRAAGAYAEYVTAPSRHFAKKPEGLSHVEAAALPLAALTAWQVLVDTADVRPGQKVLVTAAAGGVGHFAVQIAKALGAHVIGTAREPKHAFLAGLGADEVVDYTKGDYEGTDVDVLVDLVGGASPDPVRPGGLFVGVPSGVDRPVRDDIRTSPILVEPDRAGLEGIAALVERGELRVHVDATFPLADAGQAHALGEQGRTQGKIVLEV</sequence>
<dbReference type="InterPro" id="IPR011032">
    <property type="entry name" value="GroES-like_sf"/>
</dbReference>
<evidence type="ECO:0000313" key="3">
    <source>
        <dbReference type="EMBL" id="SES36871.1"/>
    </source>
</evidence>
<dbReference type="InterPro" id="IPR050700">
    <property type="entry name" value="YIM1/Zinc_Alcohol_DH_Fams"/>
</dbReference>
<dbReference type="SMART" id="SM00829">
    <property type="entry name" value="PKS_ER"/>
    <property type="match status" value="1"/>
</dbReference>
<dbReference type="InterPro" id="IPR036291">
    <property type="entry name" value="NAD(P)-bd_dom_sf"/>
</dbReference>
<dbReference type="SUPFAM" id="SSF50129">
    <property type="entry name" value="GroES-like"/>
    <property type="match status" value="1"/>
</dbReference>
<dbReference type="SUPFAM" id="SSF51735">
    <property type="entry name" value="NAD(P)-binding Rossmann-fold domains"/>
    <property type="match status" value="1"/>
</dbReference>
<dbReference type="CDD" id="cd05289">
    <property type="entry name" value="MDR_like_2"/>
    <property type="match status" value="1"/>
</dbReference>
<evidence type="ECO:0000259" key="2">
    <source>
        <dbReference type="SMART" id="SM00829"/>
    </source>
</evidence>
<dbReference type="PANTHER" id="PTHR11695:SF294">
    <property type="entry name" value="RETICULON-4-INTERACTING PROTEIN 1, MITOCHONDRIAL"/>
    <property type="match status" value="1"/>
</dbReference>
<organism evidence="3 4">
    <name type="scientific">Lentzea xinjiangensis</name>
    <dbReference type="NCBI Taxonomy" id="402600"/>
    <lineage>
        <taxon>Bacteria</taxon>
        <taxon>Bacillati</taxon>
        <taxon>Actinomycetota</taxon>
        <taxon>Actinomycetes</taxon>
        <taxon>Pseudonocardiales</taxon>
        <taxon>Pseudonocardiaceae</taxon>
        <taxon>Lentzea</taxon>
    </lineage>
</organism>
<dbReference type="PROSITE" id="PS01162">
    <property type="entry name" value="QOR_ZETA_CRYSTAL"/>
    <property type="match status" value="1"/>
</dbReference>
<dbReference type="EMBL" id="FOFR01000042">
    <property type="protein sequence ID" value="SES36871.1"/>
    <property type="molecule type" value="Genomic_DNA"/>
</dbReference>
<keyword evidence="4" id="KW-1185">Reference proteome</keyword>
<dbReference type="InterPro" id="IPR013154">
    <property type="entry name" value="ADH-like_N"/>
</dbReference>
<dbReference type="Proteomes" id="UP000199352">
    <property type="component" value="Unassembled WGS sequence"/>
</dbReference>
<evidence type="ECO:0000313" key="4">
    <source>
        <dbReference type="Proteomes" id="UP000199352"/>
    </source>
</evidence>
<dbReference type="STRING" id="402600.SAMN05216188_1422"/>
<reference evidence="4" key="1">
    <citation type="submission" date="2016-10" db="EMBL/GenBank/DDBJ databases">
        <authorList>
            <person name="Varghese N."/>
            <person name="Submissions S."/>
        </authorList>
    </citation>
    <scope>NUCLEOTIDE SEQUENCE [LARGE SCALE GENOMIC DNA]</scope>
    <source>
        <strain evidence="4">CGMCC 4.3525</strain>
    </source>
</reference>
<dbReference type="PANTHER" id="PTHR11695">
    <property type="entry name" value="ALCOHOL DEHYDROGENASE RELATED"/>
    <property type="match status" value="1"/>
</dbReference>
<dbReference type="InterPro" id="IPR020843">
    <property type="entry name" value="ER"/>
</dbReference>